<dbReference type="Proteomes" id="UP001162501">
    <property type="component" value="Chromosome 9"/>
</dbReference>
<reference evidence="1" key="1">
    <citation type="submission" date="2023-05" db="EMBL/GenBank/DDBJ databases">
        <authorList>
            <consortium name="ELIXIR-Norway"/>
        </authorList>
    </citation>
    <scope>NUCLEOTIDE SEQUENCE</scope>
</reference>
<name>A0AC60A8B1_RANTA</name>
<protein>
    <submittedName>
        <fullName evidence="1">Uncharacterized protein</fullName>
    </submittedName>
</protein>
<evidence type="ECO:0000313" key="2">
    <source>
        <dbReference type="Proteomes" id="UP001162501"/>
    </source>
</evidence>
<evidence type="ECO:0000313" key="1">
    <source>
        <dbReference type="EMBL" id="CAN0570175.1"/>
    </source>
</evidence>
<dbReference type="EMBL" id="OX596093">
    <property type="protein sequence ID" value="CAN0570175.1"/>
    <property type="molecule type" value="Genomic_DNA"/>
</dbReference>
<organism evidence="1 2">
    <name type="scientific">Rangifer tarandus platyrhynchus</name>
    <name type="common">Svalbard reindeer</name>
    <dbReference type="NCBI Taxonomy" id="3082113"/>
    <lineage>
        <taxon>Eukaryota</taxon>
        <taxon>Metazoa</taxon>
        <taxon>Chordata</taxon>
        <taxon>Craniata</taxon>
        <taxon>Vertebrata</taxon>
        <taxon>Euteleostomi</taxon>
        <taxon>Mammalia</taxon>
        <taxon>Eutheria</taxon>
        <taxon>Laurasiatheria</taxon>
        <taxon>Artiodactyla</taxon>
        <taxon>Ruminantia</taxon>
        <taxon>Pecora</taxon>
        <taxon>Cervidae</taxon>
        <taxon>Odocoileinae</taxon>
        <taxon>Rangifer</taxon>
    </lineage>
</organism>
<accession>A0AC60A8B1</accession>
<reference evidence="1" key="2">
    <citation type="submission" date="2025-03" db="EMBL/GenBank/DDBJ databases">
        <authorList>
            <consortium name="ELIXIR-Norway"/>
            <consortium name="Elixir Norway"/>
        </authorList>
    </citation>
    <scope>NUCLEOTIDE SEQUENCE</scope>
</reference>
<proteinExistence type="predicted"/>
<gene>
    <name evidence="1" type="ORF">MRATA1EN22A_LOCUS28097</name>
</gene>
<sequence>MTALSVPARWDPARLRGRGRAHVPEAAGSARHLPGGSLVGEGLNKVGGAGHPRGSPFESVPTPRFPFQLGQPRALARAPGRPRPPGGGREPSLALSLRVRSCSVHHVGPRHALQASKWTLGLRGRRHVPAPNLPAAGGAQVGRELGRFNTRPLPMRPEVGTALEQQVLPLLKEPAKATLGEVSVCYQFGLLTFGFSQDENRLS</sequence>